<protein>
    <submittedName>
        <fullName evidence="1">Uncharacterized protein</fullName>
    </submittedName>
</protein>
<reference evidence="1 2" key="1">
    <citation type="submission" date="2021-05" db="EMBL/GenBank/DDBJ databases">
        <title>Draft Whole Genome Sequencing Of Biosensor Chromobacterium violaceum Strain CV026 Reveals A Regulatory RNA In Chromobacterium violaceum Phenotype Regulatory Network.</title>
        <authorList>
            <person name="Hong K.W."/>
            <person name="Chan K.G."/>
            <person name="Chang C.-Y."/>
        </authorList>
    </citation>
    <scope>NUCLEOTIDE SEQUENCE [LARGE SCALE GENOMIC DNA]</scope>
    <source>
        <strain evidence="1 2">ATCC 31532</strain>
    </source>
</reference>
<comment type="caution">
    <text evidence="1">The sequence shown here is derived from an EMBL/GenBank/DDBJ whole genome shotgun (WGS) entry which is preliminary data.</text>
</comment>
<accession>A0ABS7FHM3</accession>
<evidence type="ECO:0000313" key="2">
    <source>
        <dbReference type="Proteomes" id="UP000711178"/>
    </source>
</evidence>
<keyword evidence="2" id="KW-1185">Reference proteome</keyword>
<dbReference type="EMBL" id="JAHDTB010000012">
    <property type="protein sequence ID" value="MBW8288759.1"/>
    <property type="molecule type" value="Genomic_DNA"/>
</dbReference>
<dbReference type="RefSeq" id="WP_146008377.1">
    <property type="nucleotide sequence ID" value="NZ_CP142381.1"/>
</dbReference>
<name>A0ABS7FHM3_9NEIS</name>
<proteinExistence type="predicted"/>
<dbReference type="GeneID" id="89684206"/>
<evidence type="ECO:0000313" key="1">
    <source>
        <dbReference type="EMBL" id="MBW8288759.1"/>
    </source>
</evidence>
<sequence length="91" mass="9754">MQPSLLIAGLNGGPLVSIANGPGEAENQEDDPVRARRRGAFSDGARLAEMRNGSSFQNSPLSRVNHTALLAADFCCVSYHANDTMRCFAIF</sequence>
<gene>
    <name evidence="1" type="ORF">KIF53_14075</name>
</gene>
<dbReference type="Proteomes" id="UP000711178">
    <property type="component" value="Unassembled WGS sequence"/>
</dbReference>
<organism evidence="1 2">
    <name type="scientific">Chromobacterium subtsugae</name>
    <dbReference type="NCBI Taxonomy" id="251747"/>
    <lineage>
        <taxon>Bacteria</taxon>
        <taxon>Pseudomonadati</taxon>
        <taxon>Pseudomonadota</taxon>
        <taxon>Betaproteobacteria</taxon>
        <taxon>Neisseriales</taxon>
        <taxon>Chromobacteriaceae</taxon>
        <taxon>Chromobacterium</taxon>
    </lineage>
</organism>